<evidence type="ECO:0000313" key="2">
    <source>
        <dbReference type="Proteomes" id="UP000185612"/>
    </source>
</evidence>
<dbReference type="OrthoDB" id="3468004at2"/>
<dbReference type="EMBL" id="MQVS01000011">
    <property type="protein sequence ID" value="OKL51020.1"/>
    <property type="molecule type" value="Genomic_DNA"/>
</dbReference>
<name>A0A1Q5PUE4_9ACTO</name>
<evidence type="ECO:0000313" key="1">
    <source>
        <dbReference type="EMBL" id="OKL51020.1"/>
    </source>
</evidence>
<proteinExistence type="predicted"/>
<dbReference type="STRING" id="52770.BSZ40_09700"/>
<gene>
    <name evidence="1" type="ORF">BSZ40_09700</name>
</gene>
<reference evidence="2" key="1">
    <citation type="submission" date="2016-12" db="EMBL/GenBank/DDBJ databases">
        <authorList>
            <person name="Meng X."/>
        </authorList>
    </citation>
    <scope>NUCLEOTIDE SEQUENCE [LARGE SCALE GENOMIC DNA]</scope>
    <source>
        <strain evidence="2">DSM 20732</strain>
    </source>
</reference>
<dbReference type="RefSeq" id="WP_073825797.1">
    <property type="nucleotide sequence ID" value="NZ_MQVS01000011.1"/>
</dbReference>
<sequence>MPRRGLPCKQTTRLRRCRLPGPGFEVDSSAVWQAKEFIEVSMLPADIVQVARYLLQNIQVGPMADVVKLKRTVPSLSKLSAEESGVVQMPERWLPTSSLNSIEEQAGKVTAG</sequence>
<dbReference type="AlphaFoldDB" id="A0A1Q5PUE4"/>
<organism evidence="1 2">
    <name type="scientific">Buchananella hordeovulneris</name>
    <dbReference type="NCBI Taxonomy" id="52770"/>
    <lineage>
        <taxon>Bacteria</taxon>
        <taxon>Bacillati</taxon>
        <taxon>Actinomycetota</taxon>
        <taxon>Actinomycetes</taxon>
        <taxon>Actinomycetales</taxon>
        <taxon>Actinomycetaceae</taxon>
        <taxon>Buchananella</taxon>
    </lineage>
</organism>
<dbReference type="InParanoid" id="A0A1Q5PUE4"/>
<comment type="caution">
    <text evidence="1">The sequence shown here is derived from an EMBL/GenBank/DDBJ whole genome shotgun (WGS) entry which is preliminary data.</text>
</comment>
<accession>A0A1Q5PUE4</accession>
<keyword evidence="2" id="KW-1185">Reference proteome</keyword>
<protein>
    <submittedName>
        <fullName evidence="1">Uncharacterized protein</fullName>
    </submittedName>
</protein>
<dbReference type="Proteomes" id="UP000185612">
    <property type="component" value="Unassembled WGS sequence"/>
</dbReference>